<accession>A0A9P4VQM9</accession>
<feature type="region of interest" description="Disordered" evidence="5">
    <location>
        <begin position="1"/>
        <end position="35"/>
    </location>
</feature>
<feature type="transmembrane region" description="Helical" evidence="6">
    <location>
        <begin position="133"/>
        <end position="162"/>
    </location>
</feature>
<dbReference type="PANTHER" id="PTHR11785">
    <property type="entry name" value="AMINO ACID TRANSPORTER"/>
    <property type="match status" value="1"/>
</dbReference>
<feature type="transmembrane region" description="Helical" evidence="6">
    <location>
        <begin position="204"/>
        <end position="223"/>
    </location>
</feature>
<evidence type="ECO:0000256" key="3">
    <source>
        <dbReference type="ARBA" id="ARBA00022989"/>
    </source>
</evidence>
<keyword evidence="4 6" id="KW-0472">Membrane</keyword>
<feature type="transmembrane region" description="Helical" evidence="6">
    <location>
        <begin position="463"/>
        <end position="487"/>
    </location>
</feature>
<comment type="subcellular location">
    <subcellularLocation>
        <location evidence="1">Membrane</location>
        <topology evidence="1">Multi-pass membrane protein</topology>
    </subcellularLocation>
</comment>
<gene>
    <name evidence="7" type="ORF">M501DRAFT_1058840</name>
</gene>
<feature type="transmembrane region" description="Helical" evidence="6">
    <location>
        <begin position="433"/>
        <end position="451"/>
    </location>
</feature>
<feature type="transmembrane region" description="Helical" evidence="6">
    <location>
        <begin position="499"/>
        <end position="526"/>
    </location>
</feature>
<dbReference type="GO" id="GO:0015179">
    <property type="term" value="F:L-amino acid transmembrane transporter activity"/>
    <property type="evidence" value="ECO:0007669"/>
    <property type="project" value="TreeGrafter"/>
</dbReference>
<feature type="transmembrane region" description="Helical" evidence="6">
    <location>
        <begin position="174"/>
        <end position="192"/>
    </location>
</feature>
<dbReference type="EMBL" id="MU006098">
    <property type="protein sequence ID" value="KAF2837972.1"/>
    <property type="molecule type" value="Genomic_DNA"/>
</dbReference>
<feature type="transmembrane region" description="Helical" evidence="6">
    <location>
        <begin position="293"/>
        <end position="314"/>
    </location>
</feature>
<organism evidence="7 8">
    <name type="scientific">Patellaria atrata CBS 101060</name>
    <dbReference type="NCBI Taxonomy" id="1346257"/>
    <lineage>
        <taxon>Eukaryota</taxon>
        <taxon>Fungi</taxon>
        <taxon>Dikarya</taxon>
        <taxon>Ascomycota</taxon>
        <taxon>Pezizomycotina</taxon>
        <taxon>Dothideomycetes</taxon>
        <taxon>Dothideomycetes incertae sedis</taxon>
        <taxon>Patellariales</taxon>
        <taxon>Patellariaceae</taxon>
        <taxon>Patellaria</taxon>
    </lineage>
</organism>
<dbReference type="InterPro" id="IPR002293">
    <property type="entry name" value="AA/rel_permease1"/>
</dbReference>
<reference evidence="7" key="1">
    <citation type="journal article" date="2020" name="Stud. Mycol.">
        <title>101 Dothideomycetes genomes: a test case for predicting lifestyles and emergence of pathogens.</title>
        <authorList>
            <person name="Haridas S."/>
            <person name="Albert R."/>
            <person name="Binder M."/>
            <person name="Bloem J."/>
            <person name="Labutti K."/>
            <person name="Salamov A."/>
            <person name="Andreopoulos B."/>
            <person name="Baker S."/>
            <person name="Barry K."/>
            <person name="Bills G."/>
            <person name="Bluhm B."/>
            <person name="Cannon C."/>
            <person name="Castanera R."/>
            <person name="Culley D."/>
            <person name="Daum C."/>
            <person name="Ezra D."/>
            <person name="Gonzalez J."/>
            <person name="Henrissat B."/>
            <person name="Kuo A."/>
            <person name="Liang C."/>
            <person name="Lipzen A."/>
            <person name="Lutzoni F."/>
            <person name="Magnuson J."/>
            <person name="Mondo S."/>
            <person name="Nolan M."/>
            <person name="Ohm R."/>
            <person name="Pangilinan J."/>
            <person name="Park H.-J."/>
            <person name="Ramirez L."/>
            <person name="Alfaro M."/>
            <person name="Sun H."/>
            <person name="Tritt A."/>
            <person name="Yoshinaga Y."/>
            <person name="Zwiers L.-H."/>
            <person name="Turgeon B."/>
            <person name="Goodwin S."/>
            <person name="Spatafora J."/>
            <person name="Crous P."/>
            <person name="Grigoriev I."/>
        </authorList>
    </citation>
    <scope>NUCLEOTIDE SEQUENCE</scope>
    <source>
        <strain evidence="7">CBS 101060</strain>
    </source>
</reference>
<dbReference type="Gene3D" id="1.20.1740.10">
    <property type="entry name" value="Amino acid/polyamine transporter I"/>
    <property type="match status" value="1"/>
</dbReference>
<dbReference type="Pfam" id="PF13520">
    <property type="entry name" value="AA_permease_2"/>
    <property type="match status" value="1"/>
</dbReference>
<evidence type="ECO:0000256" key="6">
    <source>
        <dbReference type="SAM" id="Phobius"/>
    </source>
</evidence>
<evidence type="ECO:0000313" key="7">
    <source>
        <dbReference type="EMBL" id="KAF2837972.1"/>
    </source>
</evidence>
<sequence length="630" mass="69751">MENFQPAAADADGRSFMSDENSVGDRRELFESSAPNTIVTDAPDRRFKQVPRTGIFNTTSTAMRGTHSVGITLMFWFCGALYAFAGTHLHIEFGLNTPRHEFEGEEQGIPRSGGALNYLQYAFPQPAYRHKTVVFSACVYGISYIILGNAAGNCLIFGIRMLEAADVEVTNGKARGIAIAVASAACFVHAFSRRGGIWLSNFFAIIKILMLILIIVTGIMAYAGGVFPTEGRSVKDIAADNLPPSRSFADAATDSYGYAQAFLAVVFAYAGFEQPNSALGEIARPRRAYPWATSIAVVLVSVLYMAVNLVYMVVVPREIQIDSAQNIATVFFQNTYGTLGSKDNKAQRILAAFMAISSLGNIITFTFTASRIKQEIAKEGAIPWAKLFGQSTDVSVGRFLTWCRKTELIGRPFHSILKRKILDPVEHSQPTPVGALFLHWVFTVVLIIATIKQTPTDAYGILVSLYSYAIVAFFGVGLAVGMLYLRFSPSEGWRQKSRGFLPLLSILSSIVFGLGSLFPIIALWVPPTGTYARTTVARIAWYVTPAVSWSVVGFGAFWWVIFCLNAKRKERKEMKVFVVEKFPDFEREEEKDGRKGDVVQVHEIVCLRWIGKEVLPEYEMRGMERNSNSW</sequence>
<proteinExistence type="predicted"/>
<name>A0A9P4VQM9_9PEZI</name>
<keyword evidence="3 6" id="KW-1133">Transmembrane helix</keyword>
<feature type="transmembrane region" description="Helical" evidence="6">
    <location>
        <begin position="255"/>
        <end position="272"/>
    </location>
</feature>
<feature type="transmembrane region" description="Helical" evidence="6">
    <location>
        <begin position="546"/>
        <end position="566"/>
    </location>
</feature>
<dbReference type="PANTHER" id="PTHR11785:SF353">
    <property type="entry name" value="METHIONINE TRANSPORTER (EUROFUNG)"/>
    <property type="match status" value="1"/>
</dbReference>
<keyword evidence="2 6" id="KW-0812">Transmembrane</keyword>
<feature type="transmembrane region" description="Helical" evidence="6">
    <location>
        <begin position="349"/>
        <end position="369"/>
    </location>
</feature>
<keyword evidence="8" id="KW-1185">Reference proteome</keyword>
<evidence type="ECO:0000256" key="2">
    <source>
        <dbReference type="ARBA" id="ARBA00022692"/>
    </source>
</evidence>
<evidence type="ECO:0000256" key="4">
    <source>
        <dbReference type="ARBA" id="ARBA00023136"/>
    </source>
</evidence>
<dbReference type="AlphaFoldDB" id="A0A9P4VQM9"/>
<dbReference type="InterPro" id="IPR050598">
    <property type="entry name" value="AminoAcid_Transporter"/>
</dbReference>
<comment type="caution">
    <text evidence="7">The sequence shown here is derived from an EMBL/GenBank/DDBJ whole genome shotgun (WGS) entry which is preliminary data.</text>
</comment>
<evidence type="ECO:0000256" key="1">
    <source>
        <dbReference type="ARBA" id="ARBA00004141"/>
    </source>
</evidence>
<feature type="transmembrane region" description="Helical" evidence="6">
    <location>
        <begin position="73"/>
        <end position="91"/>
    </location>
</feature>
<dbReference type="OrthoDB" id="5982228at2759"/>
<evidence type="ECO:0000256" key="5">
    <source>
        <dbReference type="SAM" id="MobiDB-lite"/>
    </source>
</evidence>
<dbReference type="Proteomes" id="UP000799429">
    <property type="component" value="Unassembled WGS sequence"/>
</dbReference>
<protein>
    <submittedName>
        <fullName evidence="7">High affinity methionine permease</fullName>
    </submittedName>
</protein>
<dbReference type="GO" id="GO:0016020">
    <property type="term" value="C:membrane"/>
    <property type="evidence" value="ECO:0007669"/>
    <property type="project" value="UniProtKB-SubCell"/>
</dbReference>
<evidence type="ECO:0000313" key="8">
    <source>
        <dbReference type="Proteomes" id="UP000799429"/>
    </source>
</evidence>